<keyword evidence="4" id="KW-0804">Transcription</keyword>
<dbReference type="Gene3D" id="1.10.10.10">
    <property type="entry name" value="Winged helix-like DNA-binding domain superfamily/Winged helix DNA-binding domain"/>
    <property type="match status" value="1"/>
</dbReference>
<reference evidence="7 8" key="1">
    <citation type="submission" date="2017-11" db="EMBL/GenBank/DDBJ databases">
        <title>Comparitive Functional Genomics of Dry Heat Resistant strains isolated from the Viking Spacecraft.</title>
        <authorList>
            <person name="Seuylemezian A."/>
            <person name="Cooper K."/>
            <person name="Vaishampayan P."/>
        </authorList>
    </citation>
    <scope>NUCLEOTIDE SEQUENCE [LARGE SCALE GENOMIC DNA]</scope>
    <source>
        <strain evidence="7 8">V1-29</strain>
    </source>
</reference>
<feature type="domain" description="Sugar-binding" evidence="5">
    <location>
        <begin position="92"/>
        <end position="337"/>
    </location>
</feature>
<dbReference type="GO" id="GO:0003677">
    <property type="term" value="F:DNA binding"/>
    <property type="evidence" value="ECO:0007669"/>
    <property type="project" value="UniProtKB-KW"/>
</dbReference>
<evidence type="ECO:0000256" key="2">
    <source>
        <dbReference type="ARBA" id="ARBA00023015"/>
    </source>
</evidence>
<dbReference type="SUPFAM" id="SSF46785">
    <property type="entry name" value="Winged helix' DNA-binding domain"/>
    <property type="match status" value="1"/>
</dbReference>
<dbReference type="EMBL" id="PGUY01000047">
    <property type="protein sequence ID" value="PLT29039.1"/>
    <property type="molecule type" value="Genomic_DNA"/>
</dbReference>
<evidence type="ECO:0000256" key="1">
    <source>
        <dbReference type="ARBA" id="ARBA00010466"/>
    </source>
</evidence>
<dbReference type="PANTHER" id="PTHR34294:SF5">
    <property type="entry name" value="CENTRAL GLYCOLYTIC GENES REGULATOR"/>
    <property type="match status" value="1"/>
</dbReference>
<evidence type="ECO:0000256" key="4">
    <source>
        <dbReference type="ARBA" id="ARBA00023163"/>
    </source>
</evidence>
<keyword evidence="3" id="KW-0238">DNA-binding</keyword>
<accession>A0A2N5M3U3</accession>
<gene>
    <name evidence="7" type="ORF">CUU66_15430</name>
</gene>
<organism evidence="7 8">
    <name type="scientific">Peribacillus deserti</name>
    <dbReference type="NCBI Taxonomy" id="673318"/>
    <lineage>
        <taxon>Bacteria</taxon>
        <taxon>Bacillati</taxon>
        <taxon>Bacillota</taxon>
        <taxon>Bacilli</taxon>
        <taxon>Bacillales</taxon>
        <taxon>Bacillaceae</taxon>
        <taxon>Peribacillus</taxon>
    </lineage>
</organism>
<dbReference type="SUPFAM" id="SSF100950">
    <property type="entry name" value="NagB/RpiA/CoA transferase-like"/>
    <property type="match status" value="1"/>
</dbReference>
<dbReference type="InterPro" id="IPR036388">
    <property type="entry name" value="WH-like_DNA-bd_sf"/>
</dbReference>
<feature type="domain" description="CggR N-terminal DNA binding" evidence="6">
    <location>
        <begin position="18"/>
        <end position="88"/>
    </location>
</feature>
<dbReference type="Proteomes" id="UP000234748">
    <property type="component" value="Unassembled WGS sequence"/>
</dbReference>
<dbReference type="InterPro" id="IPR036390">
    <property type="entry name" value="WH_DNA-bd_sf"/>
</dbReference>
<dbReference type="PANTHER" id="PTHR34294">
    <property type="entry name" value="TRANSCRIPTIONAL REGULATOR-RELATED"/>
    <property type="match status" value="1"/>
</dbReference>
<dbReference type="Gene3D" id="3.40.50.1360">
    <property type="match status" value="1"/>
</dbReference>
<dbReference type="InterPro" id="IPR037171">
    <property type="entry name" value="NagB/RpiA_transferase-like"/>
</dbReference>
<comment type="caution">
    <text evidence="7">The sequence shown here is derived from an EMBL/GenBank/DDBJ whole genome shotgun (WGS) entry which is preliminary data.</text>
</comment>
<dbReference type="Pfam" id="PF21715">
    <property type="entry name" value="CggR_N"/>
    <property type="match status" value="1"/>
</dbReference>
<dbReference type="InterPro" id="IPR051054">
    <property type="entry name" value="SorC_transcr_regulators"/>
</dbReference>
<evidence type="ECO:0000313" key="7">
    <source>
        <dbReference type="EMBL" id="PLT29039.1"/>
    </source>
</evidence>
<proteinExistence type="inferred from homology"/>
<dbReference type="InterPro" id="IPR007324">
    <property type="entry name" value="Sugar-bd_dom_put"/>
</dbReference>
<dbReference type="InterPro" id="IPR048715">
    <property type="entry name" value="CggR_N"/>
</dbReference>
<dbReference type="AlphaFoldDB" id="A0A2N5M3U3"/>
<sequence length="338" mass="37006">MRSLIEVQRKLLPDLMDVMQKRYHILRYIKFMQPVGRRNLAVSLSLTERTLRAEVEFLKSQNLIDIFPSGMQLTDAGFDLLEKLDGVMRELTGIDKKEDGLAKKYSIKEVIIVSGNSDVSPWVKAELGKECAACIKRNLSGENIIAVTGGSTLAAVADMLTPDSRKTLFVPARGGLGEEMENQANVIAANMAANMNSSYRVLYVPEQVSKEAYLSFMKEPAIKEVISLIKTANIVVHGIGDATVMAGRRKSSPEIMMKIKDGNAVGEAFGYYFNEKPEIVHKVHTVGIQKEDLDHADSVIAVAGGSSKAKAIRAYLKMAPSATTLITDESVANELLKG</sequence>
<evidence type="ECO:0000256" key="3">
    <source>
        <dbReference type="ARBA" id="ARBA00023125"/>
    </source>
</evidence>
<protein>
    <submittedName>
        <fullName evidence="7">Uncharacterized protein</fullName>
    </submittedName>
</protein>
<evidence type="ECO:0000259" key="6">
    <source>
        <dbReference type="Pfam" id="PF21715"/>
    </source>
</evidence>
<keyword evidence="2" id="KW-0805">Transcription regulation</keyword>
<dbReference type="GO" id="GO:0030246">
    <property type="term" value="F:carbohydrate binding"/>
    <property type="evidence" value="ECO:0007669"/>
    <property type="project" value="InterPro"/>
</dbReference>
<comment type="similarity">
    <text evidence="1">Belongs to the SorC transcriptional regulatory family.</text>
</comment>
<dbReference type="OrthoDB" id="9793820at2"/>
<dbReference type="Pfam" id="PF04198">
    <property type="entry name" value="Sugar-bind"/>
    <property type="match status" value="1"/>
</dbReference>
<keyword evidence="8" id="KW-1185">Reference proteome</keyword>
<evidence type="ECO:0000259" key="5">
    <source>
        <dbReference type="Pfam" id="PF04198"/>
    </source>
</evidence>
<name>A0A2N5M3U3_9BACI</name>
<evidence type="ECO:0000313" key="8">
    <source>
        <dbReference type="Proteomes" id="UP000234748"/>
    </source>
</evidence>
<dbReference type="RefSeq" id="WP_101643709.1">
    <property type="nucleotide sequence ID" value="NZ_PGUY01000047.1"/>
</dbReference>